<evidence type="ECO:0000259" key="15">
    <source>
        <dbReference type="Pfam" id="PF23598"/>
    </source>
</evidence>
<gene>
    <name evidence="16" type="ORF">DEO72_LG5g2798</name>
</gene>
<dbReference type="SUPFAM" id="SSF52047">
    <property type="entry name" value="RNI-like"/>
    <property type="match status" value="2"/>
</dbReference>
<name>A0A4D6M1R1_VIGUN</name>
<dbReference type="FunFam" id="3.80.10.10:FF:000041">
    <property type="entry name" value="LRR receptor-like serine/threonine-protein kinase ERECTA"/>
    <property type="match status" value="1"/>
</dbReference>
<feature type="chain" id="PRO_5020027246" evidence="13">
    <location>
        <begin position="18"/>
        <end position="1270"/>
    </location>
</feature>
<evidence type="ECO:0000256" key="11">
    <source>
        <dbReference type="ARBA" id="ARBA00023180"/>
    </source>
</evidence>
<keyword evidence="5 12" id="KW-0812">Transmembrane</keyword>
<dbReference type="PANTHER" id="PTHR48063:SF98">
    <property type="entry name" value="LRR RECEPTOR-LIKE SERINE_THREONINE-PROTEIN KINASE FLS2"/>
    <property type="match status" value="1"/>
</dbReference>
<dbReference type="GO" id="GO:0016301">
    <property type="term" value="F:kinase activity"/>
    <property type="evidence" value="ECO:0007669"/>
    <property type="project" value="UniProtKB-KW"/>
</dbReference>
<dbReference type="FunFam" id="3.80.10.10:FF:001347">
    <property type="entry name" value="LRR receptor-like serine/threonine-protein kinase GSO2"/>
    <property type="match status" value="1"/>
</dbReference>
<dbReference type="InterPro" id="IPR032675">
    <property type="entry name" value="LRR_dom_sf"/>
</dbReference>
<dbReference type="PRINTS" id="PR00019">
    <property type="entry name" value="LEURICHRPT"/>
</dbReference>
<dbReference type="EMBL" id="CP039349">
    <property type="protein sequence ID" value="QCD94713.1"/>
    <property type="molecule type" value="Genomic_DNA"/>
</dbReference>
<feature type="signal peptide" evidence="13">
    <location>
        <begin position="1"/>
        <end position="17"/>
    </location>
</feature>
<dbReference type="InterPro" id="IPR001611">
    <property type="entry name" value="Leu-rich_rpt"/>
</dbReference>
<evidence type="ECO:0000256" key="4">
    <source>
        <dbReference type="ARBA" id="ARBA00022614"/>
    </source>
</evidence>
<feature type="domain" description="Disease resistance R13L4/SHOC-2-like LRR" evidence="15">
    <location>
        <begin position="196"/>
        <end position="428"/>
    </location>
</feature>
<sequence length="1270" mass="143426">MKAMMFVVCVVLQVAYGEHHLRCLPKEREALLQFKAAIVDRYSMLSSWTSPDCCQWEGIRCSNLTAHIVSLDLHGEVHYKYLSLGYYDEVSRRYISGEIHKSLTELRQLQYLNLSLNSFPDINIPGFIGSLTNLKYLDLSSCKFGGRIPSELGSLSHLKYLNLASNYYLEGSIPHELGNLSRLHHLDLSSNSFGGSVPSQIENLSRLQYLDLSGNSFEGSFPSQIGNLFRLQYLDLTGNSFEGYIPSQLGNLSNLHTLYLGGSPSALKIVTTHQWLSNLTSLTHLYLASISNFNTSPSWLQMIAKLPKLRELGLIDCDLSDHFLLSFNPSKFNFSTSLSVLYLSGNSFTQPMLFPWLSNTTSNLVELDLDDNLLKGSTSNGFGLFMNSLERLDLSNNLFKGEDLKSFMNICTLRSLDTFENNITEDLSSILRYFSSGCVRYSLQELSLTSNQIRGSLPDLSMFSSLKTLDLSRNKLSGKIPESTRLPSHLEQLSISFNSLEGGVPKSFGTTCTLELLDFSFNKLSEDLTMIFNHLSGCSRYSLQELYLHYNKFNGILPDFSIFSKLEALDLSGNQIKDGVPKLLHNDSVLRSLNLFNNRLSENLSTIIHHLSPSLQHLNLGMNQISGTLPCNLATMFPSLKELYLYGNKLNGTISEDLRFPTELEVLSLMSNSLKGVLTDSHFNNMTKLKALMLSDNSLTLEISQNWAPSFQLDDIELRSCKLGPFFPKWLEKQNKFQYLDISNGGISGTVPKWFWTKFGLSDWMSINISCNNLQGIIPNLPLDNHYFSLNLASNQFEGHVPPFLRGSIFLDLSNNKFTNSFSFLCSGGVAETLYQLDLSNNKFSGQIPDCWTHFKALTYLTMSQNKFSGNIPTSIGSLLQLQVLLLRSNNLSGNIPSILKNCTQLVMVDIAENRLSGFIPNWIGNKLSQLQFLSLRSNYFYGSLPLQICYLKRIQLLDLSLNNLSGQIPTCIQNFSSMAQMTSLRYYQSHHYLINTSFTKGNYSYNLNAFLMWKGSEQMFTNIGLSLLKSIDLSNNQLSGEIPKEIEGLFGLVSLNLSRNQLTGKIPSNVGELTSLEFLDLSQNQLIGSIPSSLAQIDRLTVLDLSHNYLSGEIPIGTQLQSFDASKYEDNVDLCGPPLKKLCTNGEPWQKPITKFQEDEIFNHEYYISMTIGFVVSFWGVFGSILIIRSWRDAYFKILNNLGDTLWQQVFKPTNNYKEMNEMVDKIKDLRALEGYTQVSQEQNLQHDLVFSVQESQLYVFFHFFLSKF</sequence>
<keyword evidence="9 12" id="KW-0472">Membrane</keyword>
<dbReference type="Pfam" id="PF08263">
    <property type="entry name" value="LRRNT_2"/>
    <property type="match status" value="1"/>
</dbReference>
<dbReference type="PROSITE" id="PS51450">
    <property type="entry name" value="LRR"/>
    <property type="match status" value="3"/>
</dbReference>
<evidence type="ECO:0000256" key="13">
    <source>
        <dbReference type="SAM" id="SignalP"/>
    </source>
</evidence>
<keyword evidence="8 12" id="KW-1133">Transmembrane helix</keyword>
<proteinExistence type="inferred from homology"/>
<accession>A0A4D6M1R1</accession>
<dbReference type="SUPFAM" id="SSF52058">
    <property type="entry name" value="L domain-like"/>
    <property type="match status" value="1"/>
</dbReference>
<dbReference type="PANTHER" id="PTHR48063">
    <property type="entry name" value="LRR RECEPTOR-LIKE KINASE"/>
    <property type="match status" value="1"/>
</dbReference>
<keyword evidence="11" id="KW-0325">Glycoprotein</keyword>
<evidence type="ECO:0000256" key="9">
    <source>
        <dbReference type="ARBA" id="ARBA00023136"/>
    </source>
</evidence>
<dbReference type="Gene3D" id="3.80.10.10">
    <property type="entry name" value="Ribonuclease Inhibitor"/>
    <property type="match status" value="5"/>
</dbReference>
<evidence type="ECO:0000256" key="5">
    <source>
        <dbReference type="ARBA" id="ARBA00022692"/>
    </source>
</evidence>
<comment type="similarity">
    <text evidence="2">Belongs to the RLP family.</text>
</comment>
<evidence type="ECO:0000256" key="3">
    <source>
        <dbReference type="ARBA" id="ARBA00022475"/>
    </source>
</evidence>
<dbReference type="SMART" id="SM00365">
    <property type="entry name" value="LRR_SD22"/>
    <property type="match status" value="10"/>
</dbReference>
<evidence type="ECO:0000256" key="7">
    <source>
        <dbReference type="ARBA" id="ARBA00022737"/>
    </source>
</evidence>
<keyword evidence="17" id="KW-1185">Reference proteome</keyword>
<keyword evidence="3" id="KW-1003">Cell membrane</keyword>
<evidence type="ECO:0000256" key="1">
    <source>
        <dbReference type="ARBA" id="ARBA00004251"/>
    </source>
</evidence>
<dbReference type="InterPro" id="IPR046956">
    <property type="entry name" value="RLP23-like"/>
</dbReference>
<dbReference type="Pfam" id="PF23598">
    <property type="entry name" value="LRR_14"/>
    <property type="match status" value="1"/>
</dbReference>
<evidence type="ECO:0000256" key="10">
    <source>
        <dbReference type="ARBA" id="ARBA00023170"/>
    </source>
</evidence>
<evidence type="ECO:0000313" key="16">
    <source>
        <dbReference type="EMBL" id="QCD94713.1"/>
    </source>
</evidence>
<evidence type="ECO:0000256" key="2">
    <source>
        <dbReference type="ARBA" id="ARBA00009592"/>
    </source>
</evidence>
<feature type="transmembrane region" description="Helical" evidence="12">
    <location>
        <begin position="1167"/>
        <end position="1189"/>
    </location>
</feature>
<dbReference type="FunFam" id="3.80.10.10:FF:000111">
    <property type="entry name" value="LRR receptor-like serine/threonine-protein kinase ERECTA"/>
    <property type="match status" value="1"/>
</dbReference>
<feature type="domain" description="Leucine-rich repeat-containing N-terminal plant-type" evidence="14">
    <location>
        <begin position="25"/>
        <end position="62"/>
    </location>
</feature>
<evidence type="ECO:0000256" key="12">
    <source>
        <dbReference type="SAM" id="Phobius"/>
    </source>
</evidence>
<protein>
    <submittedName>
        <fullName evidence="16">LRR receptor-like serine/threonine-protein kinase FLS2</fullName>
    </submittedName>
</protein>
<evidence type="ECO:0000313" key="17">
    <source>
        <dbReference type="Proteomes" id="UP000501690"/>
    </source>
</evidence>
<keyword evidence="16" id="KW-0418">Kinase</keyword>
<keyword evidence="6 13" id="KW-0732">Signal</keyword>
<keyword evidence="16" id="KW-0808">Transferase</keyword>
<dbReference type="SMART" id="SM00369">
    <property type="entry name" value="LRR_TYP"/>
    <property type="match status" value="12"/>
</dbReference>
<dbReference type="Pfam" id="PF13516">
    <property type="entry name" value="LRR_6"/>
    <property type="match status" value="1"/>
</dbReference>
<keyword evidence="7" id="KW-0677">Repeat</keyword>
<dbReference type="InterPro" id="IPR055414">
    <property type="entry name" value="LRR_R13L4/SHOC2-like"/>
</dbReference>
<keyword evidence="4" id="KW-0433">Leucine-rich repeat</keyword>
<keyword evidence="10 16" id="KW-0675">Receptor</keyword>
<evidence type="ECO:0000256" key="6">
    <source>
        <dbReference type="ARBA" id="ARBA00022729"/>
    </source>
</evidence>
<dbReference type="Proteomes" id="UP000501690">
    <property type="component" value="Linkage Group LG5"/>
</dbReference>
<dbReference type="FunFam" id="3.80.10.10:FF:000095">
    <property type="entry name" value="LRR receptor-like serine/threonine-protein kinase GSO1"/>
    <property type="match status" value="2"/>
</dbReference>
<organism evidence="16 17">
    <name type="scientific">Vigna unguiculata</name>
    <name type="common">Cowpea</name>
    <dbReference type="NCBI Taxonomy" id="3917"/>
    <lineage>
        <taxon>Eukaryota</taxon>
        <taxon>Viridiplantae</taxon>
        <taxon>Streptophyta</taxon>
        <taxon>Embryophyta</taxon>
        <taxon>Tracheophyta</taxon>
        <taxon>Spermatophyta</taxon>
        <taxon>Magnoliopsida</taxon>
        <taxon>eudicotyledons</taxon>
        <taxon>Gunneridae</taxon>
        <taxon>Pentapetalae</taxon>
        <taxon>rosids</taxon>
        <taxon>fabids</taxon>
        <taxon>Fabales</taxon>
        <taxon>Fabaceae</taxon>
        <taxon>Papilionoideae</taxon>
        <taxon>50 kb inversion clade</taxon>
        <taxon>NPAAA clade</taxon>
        <taxon>indigoferoid/millettioid clade</taxon>
        <taxon>Phaseoleae</taxon>
        <taxon>Vigna</taxon>
    </lineage>
</organism>
<evidence type="ECO:0000259" key="14">
    <source>
        <dbReference type="Pfam" id="PF08263"/>
    </source>
</evidence>
<comment type="subcellular location">
    <subcellularLocation>
        <location evidence="1">Cell membrane</location>
        <topology evidence="1">Single-pass type I membrane protein</topology>
    </subcellularLocation>
</comment>
<dbReference type="InterPro" id="IPR013210">
    <property type="entry name" value="LRR_N_plant-typ"/>
</dbReference>
<evidence type="ECO:0000256" key="8">
    <source>
        <dbReference type="ARBA" id="ARBA00022989"/>
    </source>
</evidence>
<dbReference type="InterPro" id="IPR003591">
    <property type="entry name" value="Leu-rich_rpt_typical-subtyp"/>
</dbReference>
<dbReference type="Pfam" id="PF00560">
    <property type="entry name" value="LRR_1"/>
    <property type="match status" value="14"/>
</dbReference>
<dbReference type="AlphaFoldDB" id="A0A4D6M1R1"/>
<dbReference type="GO" id="GO:0005886">
    <property type="term" value="C:plasma membrane"/>
    <property type="evidence" value="ECO:0007669"/>
    <property type="project" value="UniProtKB-SubCell"/>
</dbReference>
<reference evidence="16 17" key="1">
    <citation type="submission" date="2019-04" db="EMBL/GenBank/DDBJ databases">
        <title>An improved genome assembly and genetic linkage map for asparagus bean, Vigna unguiculata ssp. sesquipedialis.</title>
        <authorList>
            <person name="Xia Q."/>
            <person name="Zhang R."/>
            <person name="Dong Y."/>
        </authorList>
    </citation>
    <scope>NUCLEOTIDE SEQUENCE [LARGE SCALE GENOMIC DNA]</scope>
    <source>
        <tissue evidence="16">Leaf</tissue>
    </source>
</reference>